<sequence length="149" mass="16073">MGILFLTWIVGVGVGGSPGETFFTLSALRHSLCVVHTGGGLGVGQRARTPGPAPPRECGELQGHAADVHYSQRRGCTLFETPGLGWGRVAGHVQRKSKILNLDPTSFSQGRGRWGERDLLWVDLARKCCGELRVATLVPHKKHLPTSDL</sequence>
<feature type="chain" id="PRO_5034556694" description="Secreted protein" evidence="1">
    <location>
        <begin position="16"/>
        <end position="149"/>
    </location>
</feature>
<keyword evidence="1" id="KW-0732">Signal</keyword>
<organism evidence="2">
    <name type="scientific">Cacopsylla melanoneura</name>
    <dbReference type="NCBI Taxonomy" id="428564"/>
    <lineage>
        <taxon>Eukaryota</taxon>
        <taxon>Metazoa</taxon>
        <taxon>Ecdysozoa</taxon>
        <taxon>Arthropoda</taxon>
        <taxon>Hexapoda</taxon>
        <taxon>Insecta</taxon>
        <taxon>Pterygota</taxon>
        <taxon>Neoptera</taxon>
        <taxon>Paraneoptera</taxon>
        <taxon>Hemiptera</taxon>
        <taxon>Sternorrhyncha</taxon>
        <taxon>Psylloidea</taxon>
        <taxon>Psyllidae</taxon>
        <taxon>Psyllinae</taxon>
        <taxon>Cacopsylla</taxon>
    </lineage>
</organism>
<feature type="signal peptide" evidence="1">
    <location>
        <begin position="1"/>
        <end position="15"/>
    </location>
</feature>
<protein>
    <recommendedName>
        <fullName evidence="3">Secreted protein</fullName>
    </recommendedName>
</protein>
<evidence type="ECO:0000256" key="1">
    <source>
        <dbReference type="SAM" id="SignalP"/>
    </source>
</evidence>
<name>A0A8D8U722_9HEMI</name>
<dbReference type="EMBL" id="HBUF01340178">
    <property type="protein sequence ID" value="CAG6701886.1"/>
    <property type="molecule type" value="Transcribed_RNA"/>
</dbReference>
<accession>A0A8D8U722</accession>
<proteinExistence type="predicted"/>
<dbReference type="AlphaFoldDB" id="A0A8D8U722"/>
<evidence type="ECO:0008006" key="3">
    <source>
        <dbReference type="Google" id="ProtNLM"/>
    </source>
</evidence>
<evidence type="ECO:0000313" key="2">
    <source>
        <dbReference type="EMBL" id="CAG6701886.1"/>
    </source>
</evidence>
<reference evidence="2" key="1">
    <citation type="submission" date="2021-05" db="EMBL/GenBank/DDBJ databases">
        <authorList>
            <person name="Alioto T."/>
            <person name="Alioto T."/>
            <person name="Gomez Garrido J."/>
        </authorList>
    </citation>
    <scope>NUCLEOTIDE SEQUENCE</scope>
</reference>